<evidence type="ECO:0000256" key="1">
    <source>
        <dbReference type="ARBA" id="ARBA00022801"/>
    </source>
</evidence>
<dbReference type="Proteomes" id="UP000240010">
    <property type="component" value="Unassembled WGS sequence"/>
</dbReference>
<name>A0A2S6HAI9_9GAMM</name>
<dbReference type="InterPro" id="IPR020476">
    <property type="entry name" value="Nudix_hydrolase"/>
</dbReference>
<comment type="caution">
    <text evidence="3">The sequence shown here is derived from an EMBL/GenBank/DDBJ whole genome shotgun (WGS) entry which is preliminary data.</text>
</comment>
<protein>
    <submittedName>
        <fullName evidence="3">8-oxo-dGTP diphosphatase</fullName>
    </submittedName>
</protein>
<dbReference type="PRINTS" id="PR00502">
    <property type="entry name" value="NUDIXFAMILY"/>
</dbReference>
<dbReference type="CDD" id="cd18873">
    <property type="entry name" value="NUDIX_NadM_like"/>
    <property type="match status" value="1"/>
</dbReference>
<gene>
    <name evidence="3" type="ORF">B0F87_109131</name>
</gene>
<accession>A0A2S6HAI9</accession>
<dbReference type="InterPro" id="IPR015797">
    <property type="entry name" value="NUDIX_hydrolase-like_dom_sf"/>
</dbReference>
<dbReference type="EMBL" id="PTIZ01000009">
    <property type="protein sequence ID" value="PPK74485.1"/>
    <property type="molecule type" value="Genomic_DNA"/>
</dbReference>
<sequence>MPKPVTPLLAADILIELIDQPDRPFVLIERAYPPYGWAVPGGFVDVGETVEHAAIREAQEETCLDITLTALLGIYSNPERDSRNHTVTAVYIAEATGMPRAADDAKNFGLFTFDNLPAVLAFDHAQVVEDYRNYRMTGKVTPLRV</sequence>
<keyword evidence="1" id="KW-0378">Hydrolase</keyword>
<proteinExistence type="predicted"/>
<dbReference type="InterPro" id="IPR000086">
    <property type="entry name" value="NUDIX_hydrolase_dom"/>
</dbReference>
<dbReference type="Gene3D" id="3.90.79.10">
    <property type="entry name" value="Nucleoside Triphosphate Pyrophosphohydrolase"/>
    <property type="match status" value="1"/>
</dbReference>
<evidence type="ECO:0000313" key="3">
    <source>
        <dbReference type="EMBL" id="PPK74485.1"/>
    </source>
</evidence>
<dbReference type="PANTHER" id="PTHR43736:SF1">
    <property type="entry name" value="DIHYDRONEOPTERIN TRIPHOSPHATE DIPHOSPHATASE"/>
    <property type="match status" value="1"/>
</dbReference>
<dbReference type="PROSITE" id="PS51462">
    <property type="entry name" value="NUDIX"/>
    <property type="match status" value="1"/>
</dbReference>
<organism evidence="3 4">
    <name type="scientific">Methylobacter tundripaludum</name>
    <dbReference type="NCBI Taxonomy" id="173365"/>
    <lineage>
        <taxon>Bacteria</taxon>
        <taxon>Pseudomonadati</taxon>
        <taxon>Pseudomonadota</taxon>
        <taxon>Gammaproteobacteria</taxon>
        <taxon>Methylococcales</taxon>
        <taxon>Methylococcaceae</taxon>
        <taxon>Methylobacter</taxon>
    </lineage>
</organism>
<dbReference type="RefSeq" id="WP_104429824.1">
    <property type="nucleotide sequence ID" value="NZ_PTIZ01000009.1"/>
</dbReference>
<evidence type="ECO:0000313" key="4">
    <source>
        <dbReference type="Proteomes" id="UP000240010"/>
    </source>
</evidence>
<reference evidence="3 4" key="1">
    <citation type="submission" date="2018-02" db="EMBL/GenBank/DDBJ databases">
        <title>Subsurface microbial communities from deep shales in Ohio and West Virginia, USA.</title>
        <authorList>
            <person name="Wrighton K."/>
        </authorList>
    </citation>
    <scope>NUCLEOTIDE SEQUENCE [LARGE SCALE GENOMIC DNA]</scope>
    <source>
        <strain evidence="3 4">OWC-DMM</strain>
    </source>
</reference>
<dbReference type="GO" id="GO:0016787">
    <property type="term" value="F:hydrolase activity"/>
    <property type="evidence" value="ECO:0007669"/>
    <property type="project" value="UniProtKB-KW"/>
</dbReference>
<dbReference type="PANTHER" id="PTHR43736">
    <property type="entry name" value="ADP-RIBOSE PYROPHOSPHATASE"/>
    <property type="match status" value="1"/>
</dbReference>
<dbReference type="AlphaFoldDB" id="A0A2S6HAI9"/>
<dbReference type="Pfam" id="PF00293">
    <property type="entry name" value="NUDIX"/>
    <property type="match status" value="1"/>
</dbReference>
<dbReference type="SUPFAM" id="SSF55811">
    <property type="entry name" value="Nudix"/>
    <property type="match status" value="1"/>
</dbReference>
<evidence type="ECO:0000259" key="2">
    <source>
        <dbReference type="PROSITE" id="PS51462"/>
    </source>
</evidence>
<feature type="domain" description="Nudix hydrolase" evidence="2">
    <location>
        <begin position="8"/>
        <end position="133"/>
    </location>
</feature>